<proteinExistence type="predicted"/>
<evidence type="ECO:0000313" key="3">
    <source>
        <dbReference type="Proteomes" id="UP001165121"/>
    </source>
</evidence>
<keyword evidence="3" id="KW-1185">Reference proteome</keyword>
<protein>
    <submittedName>
        <fullName evidence="2">Unnamed protein product</fullName>
    </submittedName>
</protein>
<feature type="region of interest" description="Disordered" evidence="1">
    <location>
        <begin position="165"/>
        <end position="184"/>
    </location>
</feature>
<accession>A0A9W6XYN9</accession>
<reference evidence="2" key="1">
    <citation type="submission" date="2023-04" db="EMBL/GenBank/DDBJ databases">
        <title>Phytophthora fragariaefolia NBRC 109709.</title>
        <authorList>
            <person name="Ichikawa N."/>
            <person name="Sato H."/>
            <person name="Tonouchi N."/>
        </authorList>
    </citation>
    <scope>NUCLEOTIDE SEQUENCE</scope>
    <source>
        <strain evidence="2">NBRC 109709</strain>
    </source>
</reference>
<dbReference type="OrthoDB" id="78720at2759"/>
<dbReference type="EMBL" id="BSXT01002264">
    <property type="protein sequence ID" value="GMF48021.1"/>
    <property type="molecule type" value="Genomic_DNA"/>
</dbReference>
<organism evidence="2 3">
    <name type="scientific">Phytophthora fragariaefolia</name>
    <dbReference type="NCBI Taxonomy" id="1490495"/>
    <lineage>
        <taxon>Eukaryota</taxon>
        <taxon>Sar</taxon>
        <taxon>Stramenopiles</taxon>
        <taxon>Oomycota</taxon>
        <taxon>Peronosporomycetes</taxon>
        <taxon>Peronosporales</taxon>
        <taxon>Peronosporaceae</taxon>
        <taxon>Phytophthora</taxon>
    </lineage>
</organism>
<name>A0A9W6XYN9_9STRA</name>
<sequence>MTELTKRKNFSDEEDVLLLKQALADEPVFTRLHEKESFRQDGPESGECAARFVLFLSQKKNNASARLSGVTEAYTEKDVLLDELLAKIEDSKLDKAAKKKIKEETNALNESAEETIRRLAVERLKRQHDEDQDDAAGSPTRANKFAKLVDLLREQKEKELEARKQQWERERLDRQATEKRLMQL</sequence>
<evidence type="ECO:0000256" key="1">
    <source>
        <dbReference type="SAM" id="MobiDB-lite"/>
    </source>
</evidence>
<comment type="caution">
    <text evidence="2">The sequence shown here is derived from an EMBL/GenBank/DDBJ whole genome shotgun (WGS) entry which is preliminary data.</text>
</comment>
<dbReference type="Proteomes" id="UP001165121">
    <property type="component" value="Unassembled WGS sequence"/>
</dbReference>
<gene>
    <name evidence="2" type="ORF">Pfra01_001836500</name>
</gene>
<dbReference type="AlphaFoldDB" id="A0A9W6XYN9"/>
<evidence type="ECO:0000313" key="2">
    <source>
        <dbReference type="EMBL" id="GMF48021.1"/>
    </source>
</evidence>